<feature type="compositionally biased region" description="Basic and acidic residues" evidence="1">
    <location>
        <begin position="231"/>
        <end position="248"/>
    </location>
</feature>
<evidence type="ECO:0000313" key="3">
    <source>
        <dbReference type="Proteomes" id="UP000828390"/>
    </source>
</evidence>
<protein>
    <submittedName>
        <fullName evidence="2">Uncharacterized protein</fullName>
    </submittedName>
</protein>
<dbReference type="EMBL" id="JAIWYP010000015">
    <property type="protein sequence ID" value="KAH3705678.1"/>
    <property type="molecule type" value="Genomic_DNA"/>
</dbReference>
<gene>
    <name evidence="2" type="ORF">DPMN_080755</name>
</gene>
<name>A0A9D4BS06_DREPO</name>
<reference evidence="2" key="1">
    <citation type="journal article" date="2019" name="bioRxiv">
        <title>The Genome of the Zebra Mussel, Dreissena polymorpha: A Resource for Invasive Species Research.</title>
        <authorList>
            <person name="McCartney M.A."/>
            <person name="Auch B."/>
            <person name="Kono T."/>
            <person name="Mallez S."/>
            <person name="Zhang Y."/>
            <person name="Obille A."/>
            <person name="Becker A."/>
            <person name="Abrahante J.E."/>
            <person name="Garbe J."/>
            <person name="Badalamenti J.P."/>
            <person name="Herman A."/>
            <person name="Mangelson H."/>
            <person name="Liachko I."/>
            <person name="Sullivan S."/>
            <person name="Sone E.D."/>
            <person name="Koren S."/>
            <person name="Silverstein K.A.T."/>
            <person name="Beckman K.B."/>
            <person name="Gohl D.M."/>
        </authorList>
    </citation>
    <scope>NUCLEOTIDE SEQUENCE</scope>
    <source>
        <strain evidence="2">Duluth1</strain>
        <tissue evidence="2">Whole animal</tissue>
    </source>
</reference>
<proteinExistence type="predicted"/>
<feature type="region of interest" description="Disordered" evidence="1">
    <location>
        <begin position="118"/>
        <end position="137"/>
    </location>
</feature>
<feature type="compositionally biased region" description="Polar residues" evidence="1">
    <location>
        <begin position="127"/>
        <end position="137"/>
    </location>
</feature>
<sequence length="259" mass="29193">MRKVYLLKNSGFGIDRQYPKEISTARSALYKSKEAVDVRSRRRNVQIRYPARLFIDGRCVKDMFPDWFNVLGTNRLVGFNKKLTKEEDVGTKSKSRAYSNETIVDTLDSSVLIENNNASPQIRPAHTNVNNPETRSGTCGELTECKETVDLPECAQQSTSRQKSTSKNNKTTRNDNNETTNNKTYTKSSENPNTRNSEQNVINEHTIGSQCDKNSVGRKKLSVESQSCKQRTADGDSKQDNVKGRKDGVTNQTSINKNK</sequence>
<comment type="caution">
    <text evidence="2">The sequence shown here is derived from an EMBL/GenBank/DDBJ whole genome shotgun (WGS) entry which is preliminary data.</text>
</comment>
<feature type="region of interest" description="Disordered" evidence="1">
    <location>
        <begin position="153"/>
        <end position="259"/>
    </location>
</feature>
<feature type="compositionally biased region" description="Polar residues" evidence="1">
    <location>
        <begin position="192"/>
        <end position="213"/>
    </location>
</feature>
<accession>A0A9D4BS06</accession>
<evidence type="ECO:0000256" key="1">
    <source>
        <dbReference type="SAM" id="MobiDB-lite"/>
    </source>
</evidence>
<feature type="compositionally biased region" description="Polar residues" evidence="1">
    <location>
        <begin position="249"/>
        <end position="259"/>
    </location>
</feature>
<dbReference type="AlphaFoldDB" id="A0A9D4BS06"/>
<feature type="compositionally biased region" description="Low complexity" evidence="1">
    <location>
        <begin position="157"/>
        <end position="171"/>
    </location>
</feature>
<reference evidence="2" key="2">
    <citation type="submission" date="2020-11" db="EMBL/GenBank/DDBJ databases">
        <authorList>
            <person name="McCartney M.A."/>
            <person name="Auch B."/>
            <person name="Kono T."/>
            <person name="Mallez S."/>
            <person name="Becker A."/>
            <person name="Gohl D.M."/>
            <person name="Silverstein K.A.T."/>
            <person name="Koren S."/>
            <person name="Bechman K.B."/>
            <person name="Herman A."/>
            <person name="Abrahante J.E."/>
            <person name="Garbe J."/>
        </authorList>
    </citation>
    <scope>NUCLEOTIDE SEQUENCE</scope>
    <source>
        <strain evidence="2">Duluth1</strain>
        <tissue evidence="2">Whole animal</tissue>
    </source>
</reference>
<feature type="compositionally biased region" description="Low complexity" evidence="1">
    <location>
        <begin position="177"/>
        <end position="191"/>
    </location>
</feature>
<keyword evidence="3" id="KW-1185">Reference proteome</keyword>
<dbReference type="Proteomes" id="UP000828390">
    <property type="component" value="Unassembled WGS sequence"/>
</dbReference>
<organism evidence="2 3">
    <name type="scientific">Dreissena polymorpha</name>
    <name type="common">Zebra mussel</name>
    <name type="synonym">Mytilus polymorpha</name>
    <dbReference type="NCBI Taxonomy" id="45954"/>
    <lineage>
        <taxon>Eukaryota</taxon>
        <taxon>Metazoa</taxon>
        <taxon>Spiralia</taxon>
        <taxon>Lophotrochozoa</taxon>
        <taxon>Mollusca</taxon>
        <taxon>Bivalvia</taxon>
        <taxon>Autobranchia</taxon>
        <taxon>Heteroconchia</taxon>
        <taxon>Euheterodonta</taxon>
        <taxon>Imparidentia</taxon>
        <taxon>Neoheterodontei</taxon>
        <taxon>Myida</taxon>
        <taxon>Dreissenoidea</taxon>
        <taxon>Dreissenidae</taxon>
        <taxon>Dreissena</taxon>
    </lineage>
</organism>
<evidence type="ECO:0000313" key="2">
    <source>
        <dbReference type="EMBL" id="KAH3705678.1"/>
    </source>
</evidence>